<dbReference type="GeneID" id="81125555"/>
<keyword evidence="1" id="KW-1133">Transmembrane helix</keyword>
<accession>A0ABD5WGW3</accession>
<gene>
    <name evidence="2" type="ORF">ACFQL9_15385</name>
</gene>
<proteinExistence type="predicted"/>
<sequence>MSDADPGSRPRLKLGGHLVPGLAAVALFAVLALVFVQASFGEAAGFAGGASITASIGYAMFNIDAGAISGTVVSGEGFVVAFVLIAIALDVAIDGAVFLAKRDGEGGIGGVLADGGREIRETFRGGDD</sequence>
<feature type="transmembrane region" description="Helical" evidence="1">
    <location>
        <begin position="43"/>
        <end position="61"/>
    </location>
</feature>
<dbReference type="Proteomes" id="UP001596461">
    <property type="component" value="Unassembled WGS sequence"/>
</dbReference>
<evidence type="ECO:0000313" key="2">
    <source>
        <dbReference type="EMBL" id="MFC7071028.1"/>
    </source>
</evidence>
<protein>
    <submittedName>
        <fullName evidence="2">Proton-conducting membrane transporter</fullName>
    </submittedName>
</protein>
<feature type="transmembrane region" description="Helical" evidence="1">
    <location>
        <begin position="67"/>
        <end position="93"/>
    </location>
</feature>
<feature type="transmembrane region" description="Helical" evidence="1">
    <location>
        <begin position="18"/>
        <end position="36"/>
    </location>
</feature>
<keyword evidence="3" id="KW-1185">Reference proteome</keyword>
<keyword evidence="1" id="KW-0812">Transmembrane</keyword>
<name>A0ABD5WGW3_9EURY</name>
<dbReference type="AlphaFoldDB" id="A0ABD5WGW3"/>
<reference evidence="2 3" key="1">
    <citation type="journal article" date="2019" name="Int. J. Syst. Evol. Microbiol.">
        <title>The Global Catalogue of Microorganisms (GCM) 10K type strain sequencing project: providing services to taxonomists for standard genome sequencing and annotation.</title>
        <authorList>
            <consortium name="The Broad Institute Genomics Platform"/>
            <consortium name="The Broad Institute Genome Sequencing Center for Infectious Disease"/>
            <person name="Wu L."/>
            <person name="Ma J."/>
        </authorList>
    </citation>
    <scope>NUCLEOTIDE SEQUENCE [LARGE SCALE GENOMIC DNA]</scope>
    <source>
        <strain evidence="2 3">DT31</strain>
    </source>
</reference>
<dbReference type="RefSeq" id="WP_284030710.1">
    <property type="nucleotide sequence ID" value="NZ_CP126154.1"/>
</dbReference>
<keyword evidence="1" id="KW-0472">Membrane</keyword>
<evidence type="ECO:0000313" key="3">
    <source>
        <dbReference type="Proteomes" id="UP001596461"/>
    </source>
</evidence>
<comment type="caution">
    <text evidence="2">The sequence shown here is derived from an EMBL/GenBank/DDBJ whole genome shotgun (WGS) entry which is preliminary data.</text>
</comment>
<evidence type="ECO:0000256" key="1">
    <source>
        <dbReference type="SAM" id="Phobius"/>
    </source>
</evidence>
<organism evidence="2 3">
    <name type="scientific">Halobaculum lipolyticum</name>
    <dbReference type="NCBI Taxonomy" id="3032001"/>
    <lineage>
        <taxon>Archaea</taxon>
        <taxon>Methanobacteriati</taxon>
        <taxon>Methanobacteriota</taxon>
        <taxon>Stenosarchaea group</taxon>
        <taxon>Halobacteria</taxon>
        <taxon>Halobacteriales</taxon>
        <taxon>Haloferacaceae</taxon>
        <taxon>Halobaculum</taxon>
    </lineage>
</organism>
<dbReference type="EMBL" id="JBHTAH010000016">
    <property type="protein sequence ID" value="MFC7071028.1"/>
    <property type="molecule type" value="Genomic_DNA"/>
</dbReference>